<gene>
    <name evidence="2" type="ORF">UV61_C0002G0142</name>
</gene>
<dbReference type="EMBL" id="LCFD01000002">
    <property type="protein sequence ID" value="KKS87421.1"/>
    <property type="molecule type" value="Genomic_DNA"/>
</dbReference>
<protein>
    <recommendedName>
        <fullName evidence="4">Glycosyltransferase RgtA/B/C/D-like domain-containing protein</fullName>
    </recommendedName>
</protein>
<keyword evidence="1" id="KW-0472">Membrane</keyword>
<keyword evidence="1" id="KW-0812">Transmembrane</keyword>
<feature type="transmembrane region" description="Helical" evidence="1">
    <location>
        <begin position="114"/>
        <end position="133"/>
    </location>
</feature>
<feature type="transmembrane region" description="Helical" evidence="1">
    <location>
        <begin position="257"/>
        <end position="277"/>
    </location>
</feature>
<feature type="transmembrane region" description="Helical" evidence="1">
    <location>
        <begin position="87"/>
        <end position="107"/>
    </location>
</feature>
<feature type="transmembrane region" description="Helical" evidence="1">
    <location>
        <begin position="226"/>
        <end position="245"/>
    </location>
</feature>
<name>A0A0G1EWM5_9BACT</name>
<evidence type="ECO:0000313" key="3">
    <source>
        <dbReference type="Proteomes" id="UP000034050"/>
    </source>
</evidence>
<dbReference type="Proteomes" id="UP000034050">
    <property type="component" value="Unassembled WGS sequence"/>
</dbReference>
<organism evidence="2 3">
    <name type="scientific">Candidatus Gottesmanbacteria bacterium GW2011_GWB1_43_11</name>
    <dbReference type="NCBI Taxonomy" id="1618446"/>
    <lineage>
        <taxon>Bacteria</taxon>
        <taxon>Candidatus Gottesmaniibacteriota</taxon>
    </lineage>
</organism>
<dbReference type="STRING" id="1618446.UV61_C0002G0142"/>
<feature type="transmembrane region" description="Helical" evidence="1">
    <location>
        <begin position="12"/>
        <end position="32"/>
    </location>
</feature>
<evidence type="ECO:0008006" key="4">
    <source>
        <dbReference type="Google" id="ProtNLM"/>
    </source>
</evidence>
<evidence type="ECO:0000313" key="2">
    <source>
        <dbReference type="EMBL" id="KKS87421.1"/>
    </source>
</evidence>
<proteinExistence type="predicted"/>
<comment type="caution">
    <text evidence="2">The sequence shown here is derived from an EMBL/GenBank/DDBJ whole genome shotgun (WGS) entry which is preliminary data.</text>
</comment>
<sequence>MKNFVKSKQFLAIFLFSAISRLLFLGVIPPGVNSAFWLRLPSAIGGMISIITLMLVLYKLTAKPVLAEVAGLMLGFMPWHIEQSRVISQAMLGMTILLIGVLGAVTSKSKMTRWTIVILCGVGFYLTYPSIWMRSLPMILPNLEKVLSNLSKLISVEFLFYNNDSFWWGGLRTMGAMLPTVLPFYVVGLLAVIRNIQAKYWFYYTGFGVIWLIAATNPRFPEGREFFLISPYLAFVLALGVIKVFEHIKSSKMISRVFILIYLIFAVYEQIWFLHMYTTHYAQRVKNEIPNSQFSF</sequence>
<dbReference type="AlphaFoldDB" id="A0A0G1EWM5"/>
<accession>A0A0G1EWM5</accession>
<evidence type="ECO:0000256" key="1">
    <source>
        <dbReference type="SAM" id="Phobius"/>
    </source>
</evidence>
<feature type="transmembrane region" description="Helical" evidence="1">
    <location>
        <begin position="174"/>
        <end position="193"/>
    </location>
</feature>
<feature type="transmembrane region" description="Helical" evidence="1">
    <location>
        <begin position="200"/>
        <end position="220"/>
    </location>
</feature>
<keyword evidence="1" id="KW-1133">Transmembrane helix</keyword>
<reference evidence="2 3" key="1">
    <citation type="journal article" date="2015" name="Nature">
        <title>rRNA introns, odd ribosomes, and small enigmatic genomes across a large radiation of phyla.</title>
        <authorList>
            <person name="Brown C.T."/>
            <person name="Hug L.A."/>
            <person name="Thomas B.C."/>
            <person name="Sharon I."/>
            <person name="Castelle C.J."/>
            <person name="Singh A."/>
            <person name="Wilkins M.J."/>
            <person name="Williams K.H."/>
            <person name="Banfield J.F."/>
        </authorList>
    </citation>
    <scope>NUCLEOTIDE SEQUENCE [LARGE SCALE GENOMIC DNA]</scope>
</reference>
<feature type="transmembrane region" description="Helical" evidence="1">
    <location>
        <begin position="38"/>
        <end position="58"/>
    </location>
</feature>